<dbReference type="OrthoDB" id="9795306at2"/>
<feature type="domain" description="Glyoxalase/fosfomycin resistance/dioxygenase" evidence="1">
    <location>
        <begin position="9"/>
        <end position="136"/>
    </location>
</feature>
<dbReference type="SUPFAM" id="SSF54593">
    <property type="entry name" value="Glyoxalase/Bleomycin resistance protein/Dihydroxybiphenyl dioxygenase"/>
    <property type="match status" value="1"/>
</dbReference>
<evidence type="ECO:0000313" key="2">
    <source>
        <dbReference type="EMBL" id="NBI30230.1"/>
    </source>
</evidence>
<name>A0A6N9Q632_9BACL</name>
<dbReference type="PANTHER" id="PTHR33990">
    <property type="entry name" value="PROTEIN YJDN-RELATED"/>
    <property type="match status" value="1"/>
</dbReference>
<dbReference type="Pfam" id="PF00903">
    <property type="entry name" value="Glyoxalase"/>
    <property type="match status" value="1"/>
</dbReference>
<keyword evidence="3" id="KW-1185">Reference proteome</keyword>
<dbReference type="InterPro" id="IPR028973">
    <property type="entry name" value="PhnB-like"/>
</dbReference>
<accession>A0A6N9Q632</accession>
<dbReference type="AlphaFoldDB" id="A0A6N9Q632"/>
<dbReference type="PANTHER" id="PTHR33990:SF1">
    <property type="entry name" value="PROTEIN YJDN"/>
    <property type="match status" value="1"/>
</dbReference>
<dbReference type="Proteomes" id="UP000448943">
    <property type="component" value="Unassembled WGS sequence"/>
</dbReference>
<protein>
    <submittedName>
        <fullName evidence="2">VOC family protein</fullName>
    </submittedName>
</protein>
<gene>
    <name evidence="2" type="ORF">ERL59_14870</name>
</gene>
<evidence type="ECO:0000313" key="3">
    <source>
        <dbReference type="Proteomes" id="UP000448943"/>
    </source>
</evidence>
<sequence length="142" mass="15844">MSLQLSPYLMMNGNGKEVIEFYKKALDAEILYYQSLGNMCENSDYPIPEEAKELVGYASLKIGNSILMLSDSHPGQPHQIGNQVTICITADDNEKCKQIFEALQDNGGQVIMPLQKAPISPSYGIVTDRFGVTFQIYTKMQQ</sequence>
<reference evidence="2 3" key="1">
    <citation type="submission" date="2019-01" db="EMBL/GenBank/DDBJ databases">
        <title>Chengkuizengella sp. nov., isolated from deep-sea sediment of East Pacific Ocean.</title>
        <authorList>
            <person name="Yang J."/>
            <person name="Lai Q."/>
            <person name="Shao Z."/>
        </authorList>
    </citation>
    <scope>NUCLEOTIDE SEQUENCE [LARGE SCALE GENOMIC DNA]</scope>
    <source>
        <strain evidence="2 3">YPA3-1-1</strain>
    </source>
</reference>
<evidence type="ECO:0000259" key="1">
    <source>
        <dbReference type="Pfam" id="PF00903"/>
    </source>
</evidence>
<proteinExistence type="predicted"/>
<dbReference type="InterPro" id="IPR004360">
    <property type="entry name" value="Glyas_Fos-R_dOase_dom"/>
</dbReference>
<comment type="caution">
    <text evidence="2">The sequence shown here is derived from an EMBL/GenBank/DDBJ whole genome shotgun (WGS) entry which is preliminary data.</text>
</comment>
<dbReference type="InterPro" id="IPR029068">
    <property type="entry name" value="Glyas_Bleomycin-R_OHBP_Dase"/>
</dbReference>
<dbReference type="Gene3D" id="3.10.180.10">
    <property type="entry name" value="2,3-Dihydroxybiphenyl 1,2-Dioxygenase, domain 1"/>
    <property type="match status" value="1"/>
</dbReference>
<dbReference type="CDD" id="cd06588">
    <property type="entry name" value="PhnB_like"/>
    <property type="match status" value="1"/>
</dbReference>
<dbReference type="RefSeq" id="WP_160647039.1">
    <property type="nucleotide sequence ID" value="NZ_SIJB01000030.1"/>
</dbReference>
<dbReference type="EMBL" id="SIJB01000030">
    <property type="protein sequence ID" value="NBI30230.1"/>
    <property type="molecule type" value="Genomic_DNA"/>
</dbReference>
<organism evidence="2 3">
    <name type="scientific">Chengkuizengella marina</name>
    <dbReference type="NCBI Taxonomy" id="2507566"/>
    <lineage>
        <taxon>Bacteria</taxon>
        <taxon>Bacillati</taxon>
        <taxon>Bacillota</taxon>
        <taxon>Bacilli</taxon>
        <taxon>Bacillales</taxon>
        <taxon>Paenibacillaceae</taxon>
        <taxon>Chengkuizengella</taxon>
    </lineage>
</organism>